<feature type="chain" id="PRO_5042584991" evidence="3">
    <location>
        <begin position="26"/>
        <end position="514"/>
    </location>
</feature>
<dbReference type="AlphaFoldDB" id="A0AAI8VWQ2"/>
<feature type="signal peptide" evidence="3">
    <location>
        <begin position="1"/>
        <end position="25"/>
    </location>
</feature>
<protein>
    <submittedName>
        <fullName evidence="4">Uu.00g077140.m01.CDS01</fullName>
    </submittedName>
</protein>
<dbReference type="EMBL" id="CAUWAG010000018">
    <property type="protein sequence ID" value="CAJ2512089.1"/>
    <property type="molecule type" value="Genomic_DNA"/>
</dbReference>
<evidence type="ECO:0000256" key="1">
    <source>
        <dbReference type="SAM" id="MobiDB-lite"/>
    </source>
</evidence>
<reference evidence="4" key="1">
    <citation type="submission" date="2023-10" db="EMBL/GenBank/DDBJ databases">
        <authorList>
            <person name="Hackl T."/>
        </authorList>
    </citation>
    <scope>NUCLEOTIDE SEQUENCE</scope>
</reference>
<accession>A0AAI8VWQ2</accession>
<keyword evidence="2" id="KW-0812">Transmembrane</keyword>
<feature type="region of interest" description="Disordered" evidence="1">
    <location>
        <begin position="277"/>
        <end position="514"/>
    </location>
</feature>
<organism evidence="4 5">
    <name type="scientific">Anthostomella pinea</name>
    <dbReference type="NCBI Taxonomy" id="933095"/>
    <lineage>
        <taxon>Eukaryota</taxon>
        <taxon>Fungi</taxon>
        <taxon>Dikarya</taxon>
        <taxon>Ascomycota</taxon>
        <taxon>Pezizomycotina</taxon>
        <taxon>Sordariomycetes</taxon>
        <taxon>Xylariomycetidae</taxon>
        <taxon>Xylariales</taxon>
        <taxon>Xylariaceae</taxon>
        <taxon>Anthostomella</taxon>
    </lineage>
</organism>
<feature type="transmembrane region" description="Helical" evidence="2">
    <location>
        <begin position="240"/>
        <end position="264"/>
    </location>
</feature>
<evidence type="ECO:0000313" key="5">
    <source>
        <dbReference type="Proteomes" id="UP001295740"/>
    </source>
</evidence>
<keyword evidence="2" id="KW-1133">Transmembrane helix</keyword>
<proteinExistence type="predicted"/>
<evidence type="ECO:0000256" key="2">
    <source>
        <dbReference type="SAM" id="Phobius"/>
    </source>
</evidence>
<sequence length="514" mass="53514">MRDFWNYPGCVGLMVLAILTGRAGANLEDEYQVLRLEKNHNIFRHPKREASCEMTDWSFCPASVGGGCCPNNFECDVSSCYATTAGPTTACGHVGWYSCPLTAGAGTCCRVGYICDPNGGCPPPAGVSVTQTCPTSYFACPASLGFGCCQDGKICGSGVCYDSTPTTLPVSDTTTITNSNGDTITTIVTSMVVITPGPDISSSAAGVAAVPKLVPSTVSKMDSVETGSSSGGSDGLSSSALGGIVAGVVVVLVAITVAACFIIMRLKKTERAAKAAEAAAESRRESSSGQQRSHKPGFGRPSVSEVDGTVDIDPLSIMRPSPQFRSRSDSSAGNRSRSRTPDMRGSGTSSPPAWPGPYNPAPVSDASDGRQSSQSSYAQQEARYGQQSPPLGRVSYESQTSNVQRHTRKSSDASELDGVPLSELDTLEASEAASRRRSSSATRPTRANVRRSSDPSGHSRGRGDSVTAAKPPLHTVSETFELHGHYGPHSLVAGQTAARLSRSTASSAPNYGPE</sequence>
<name>A0AAI8VWQ2_9PEZI</name>
<feature type="compositionally biased region" description="Low complexity" evidence="1">
    <location>
        <begin position="496"/>
        <end position="508"/>
    </location>
</feature>
<dbReference type="Proteomes" id="UP001295740">
    <property type="component" value="Unassembled WGS sequence"/>
</dbReference>
<feature type="compositionally biased region" description="Polar residues" evidence="1">
    <location>
        <begin position="323"/>
        <end position="335"/>
    </location>
</feature>
<keyword evidence="3" id="KW-0732">Signal</keyword>
<feature type="compositionally biased region" description="Basic and acidic residues" evidence="1">
    <location>
        <begin position="277"/>
        <end position="286"/>
    </location>
</feature>
<keyword evidence="5" id="KW-1185">Reference proteome</keyword>
<evidence type="ECO:0000256" key="3">
    <source>
        <dbReference type="SAM" id="SignalP"/>
    </source>
</evidence>
<comment type="caution">
    <text evidence="4">The sequence shown here is derived from an EMBL/GenBank/DDBJ whole genome shotgun (WGS) entry which is preliminary data.</text>
</comment>
<evidence type="ECO:0000313" key="4">
    <source>
        <dbReference type="EMBL" id="CAJ2512089.1"/>
    </source>
</evidence>
<gene>
    <name evidence="4" type="ORF">KHLLAP_LOCUS12557</name>
</gene>
<feature type="compositionally biased region" description="Low complexity" evidence="1">
    <location>
        <begin position="371"/>
        <end position="380"/>
    </location>
</feature>
<keyword evidence="2" id="KW-0472">Membrane</keyword>